<gene>
    <name evidence="1" type="ORF">I6I06_20490</name>
</gene>
<organism evidence="1 2">
    <name type="scientific">Paraburkholderia ginsengisoli</name>
    <dbReference type="NCBI Taxonomy" id="311231"/>
    <lineage>
        <taxon>Bacteria</taxon>
        <taxon>Pseudomonadati</taxon>
        <taxon>Pseudomonadota</taxon>
        <taxon>Betaproteobacteria</taxon>
        <taxon>Burkholderiales</taxon>
        <taxon>Burkholderiaceae</taxon>
        <taxon>Paraburkholderia</taxon>
    </lineage>
</organism>
<protein>
    <submittedName>
        <fullName evidence="1">DUF4865 family protein</fullName>
    </submittedName>
</protein>
<dbReference type="KEGG" id="pgis:I6I06_20490"/>
<evidence type="ECO:0000313" key="2">
    <source>
        <dbReference type="Proteomes" id="UP000595610"/>
    </source>
</evidence>
<evidence type="ECO:0000313" key="1">
    <source>
        <dbReference type="EMBL" id="QQC67729.1"/>
    </source>
</evidence>
<dbReference type="EMBL" id="CP066076">
    <property type="protein sequence ID" value="QQC67729.1"/>
    <property type="molecule type" value="Genomic_DNA"/>
</dbReference>
<proteinExistence type="predicted"/>
<dbReference type="Pfam" id="PF16157">
    <property type="entry name" value="DUF4865"/>
    <property type="match status" value="1"/>
</dbReference>
<keyword evidence="2" id="KW-1185">Reference proteome</keyword>
<dbReference type="InterPro" id="IPR032349">
    <property type="entry name" value="DUF4865"/>
</dbReference>
<accession>A0A7T4TCA0</accession>
<name>A0A7T4TCA0_9BURK</name>
<dbReference type="Proteomes" id="UP000595610">
    <property type="component" value="Chromosome 2"/>
</dbReference>
<dbReference type="AlphaFoldDB" id="A0A7T4TCA0"/>
<reference evidence="1 2" key="1">
    <citation type="submission" date="2020-12" db="EMBL/GenBank/DDBJ databases">
        <title>FDA dAtabase for Regulatory Grade micrObial Sequences (FDA-ARGOS): Supporting development and validation of Infectious Disease Dx tests.</title>
        <authorList>
            <person name="Nelson B."/>
            <person name="Plummer A."/>
            <person name="Tallon L."/>
            <person name="Sadzewicz L."/>
            <person name="Zhao X."/>
            <person name="Boylan J."/>
            <person name="Ott S."/>
            <person name="Bowen H."/>
            <person name="Vavikolanu K."/>
            <person name="Mehta A."/>
            <person name="Aluvathingal J."/>
            <person name="Nadendla S."/>
            <person name="Myers T."/>
            <person name="Yan Y."/>
            <person name="Sichtig H."/>
        </authorList>
    </citation>
    <scope>NUCLEOTIDE SEQUENCE [LARGE SCALE GENOMIC DNA]</scope>
    <source>
        <strain evidence="1 2">FDAARGOS_1049</strain>
    </source>
</reference>
<sequence length="192" mass="21352">MILAHYEHRLPADYDLESIRARAKARGPLWDSAGQLYFKGFLLREAGRFGAIGNNYSSLYLWRDDEAFRVFLTSGRYRSVTDMFGRASIRTRFALDACRGHGQQARFALAEEADIPVDADLSAAFASETERNRRIAAQPGTVAAVVGVDTQRWRFTRIVLTEGEPAASEGGTRYEVLHLARPLLDTLPAGDA</sequence>